<dbReference type="SUPFAM" id="SSF51445">
    <property type="entry name" value="(Trans)glycosidases"/>
    <property type="match status" value="1"/>
</dbReference>
<dbReference type="InterPro" id="IPR003790">
    <property type="entry name" value="GHL10"/>
</dbReference>
<reference evidence="3" key="2">
    <citation type="journal article" date="2022" name="Microbiol. Resour. Announc.">
        <title>Metagenome Sequencing to Explore Phylogenomics of Terrestrial Cyanobacteria.</title>
        <authorList>
            <person name="Ward R.D."/>
            <person name="Stajich J.E."/>
            <person name="Johansen J.R."/>
            <person name="Huntemann M."/>
            <person name="Clum A."/>
            <person name="Foster B."/>
            <person name="Foster B."/>
            <person name="Roux S."/>
            <person name="Palaniappan K."/>
            <person name="Varghese N."/>
            <person name="Mukherjee S."/>
            <person name="Reddy T.B.K."/>
            <person name="Daum C."/>
            <person name="Copeland A."/>
            <person name="Chen I.A."/>
            <person name="Ivanova N.N."/>
            <person name="Kyrpides N.C."/>
            <person name="Shapiro N."/>
            <person name="Eloe-Fadrosh E.A."/>
            <person name="Pietrasiak N."/>
        </authorList>
    </citation>
    <scope>NUCLEOTIDE SEQUENCE</scope>
    <source>
        <strain evidence="3">UHER 2000/2452</strain>
    </source>
</reference>
<dbReference type="AlphaFoldDB" id="A0A951QAN5"/>
<dbReference type="PANTHER" id="PTHR43405">
    <property type="entry name" value="GLYCOSYL HYDROLASE DIGH"/>
    <property type="match status" value="1"/>
</dbReference>
<reference evidence="3" key="1">
    <citation type="submission" date="2021-05" db="EMBL/GenBank/DDBJ databases">
        <authorList>
            <person name="Pietrasiak N."/>
            <person name="Ward R."/>
            <person name="Stajich J.E."/>
            <person name="Kurbessoian T."/>
        </authorList>
    </citation>
    <scope>NUCLEOTIDE SEQUENCE</scope>
    <source>
        <strain evidence="3">UHER 2000/2452</strain>
    </source>
</reference>
<organism evidence="3 4">
    <name type="scientific">Drouetiella hepatica Uher 2000/2452</name>
    <dbReference type="NCBI Taxonomy" id="904376"/>
    <lineage>
        <taxon>Bacteria</taxon>
        <taxon>Bacillati</taxon>
        <taxon>Cyanobacteriota</taxon>
        <taxon>Cyanophyceae</taxon>
        <taxon>Oculatellales</taxon>
        <taxon>Oculatellaceae</taxon>
        <taxon>Drouetiella</taxon>
    </lineage>
</organism>
<dbReference type="Gene3D" id="3.20.20.80">
    <property type="entry name" value="Glycosidases"/>
    <property type="match status" value="1"/>
</dbReference>
<evidence type="ECO:0000256" key="1">
    <source>
        <dbReference type="ARBA" id="ARBA00022729"/>
    </source>
</evidence>
<evidence type="ECO:0000313" key="3">
    <source>
        <dbReference type="EMBL" id="MBW4659261.1"/>
    </source>
</evidence>
<dbReference type="InterPro" id="IPR052177">
    <property type="entry name" value="Divisome_Glycosyl_Hydrolase"/>
</dbReference>
<gene>
    <name evidence="3" type="ORF">KME15_11340</name>
</gene>
<dbReference type="EMBL" id="JAHHHD010000010">
    <property type="protein sequence ID" value="MBW4659261.1"/>
    <property type="molecule type" value="Genomic_DNA"/>
</dbReference>
<evidence type="ECO:0000313" key="4">
    <source>
        <dbReference type="Proteomes" id="UP000757435"/>
    </source>
</evidence>
<dbReference type="Proteomes" id="UP000757435">
    <property type="component" value="Unassembled WGS sequence"/>
</dbReference>
<accession>A0A951QAN5</accession>
<name>A0A951QAN5_9CYAN</name>
<dbReference type="InterPro" id="IPR017853">
    <property type="entry name" value="GH"/>
</dbReference>
<dbReference type="GO" id="GO:0016787">
    <property type="term" value="F:hydrolase activity"/>
    <property type="evidence" value="ECO:0007669"/>
    <property type="project" value="UniProtKB-KW"/>
</dbReference>
<dbReference type="PANTHER" id="PTHR43405:SF1">
    <property type="entry name" value="GLYCOSYL HYDROLASE DIGH"/>
    <property type="match status" value="1"/>
</dbReference>
<keyword evidence="3" id="KW-0378">Hydrolase</keyword>
<evidence type="ECO:0000259" key="2">
    <source>
        <dbReference type="Pfam" id="PF02638"/>
    </source>
</evidence>
<keyword evidence="1" id="KW-0732">Signal</keyword>
<protein>
    <submittedName>
        <fullName evidence="3">Glycoside hydrolase family 10 protein</fullName>
    </submittedName>
</protein>
<proteinExistence type="predicted"/>
<feature type="domain" description="Glycosyl hydrolase-like 10" evidence="2">
    <location>
        <begin position="62"/>
        <end position="362"/>
    </location>
</feature>
<comment type="caution">
    <text evidence="3">The sequence shown here is derived from an EMBL/GenBank/DDBJ whole genome shotgun (WGS) entry which is preliminary data.</text>
</comment>
<dbReference type="Pfam" id="PF02638">
    <property type="entry name" value="GHL10"/>
    <property type="match status" value="1"/>
</dbReference>
<sequence>MKGRFLSLVGWSGGRSSRLESRLSRFSKTASRSLLLLFLLSFAGVWLIRGLSPAIAQLPRQEIRGVWMTSNDTAILRDRQKMQDAVSQLKRLNFNTIYPVVWNSGYALYPSATAQQAEIQPFVFKGLEGQDILAELIAQGHRQGLLVMPWFEFGFMAPPTSELALNHPGWLTQKRDGSQISISAAGEVMWLNPFHPEVQQFITNLVVEVVTQYSADGIQFDDHMSLPNEFGYDDYTIALYKKETKKDPPANSTDPAWVRWRADKITAFMVKLNQAVKAQKPSAIFSVSPNYYDFAYRLHLQDWLAWIRQNIVDELVIQVYRPNLQSFLEQLALPEVLEAQKKIPTGIGILTGLRNSPVPMRQIQSQVRAAQQQNLGVSFFYYESLWDYAPEAVSDRQAGFQTLFPYPALRSAVQSSIQ</sequence>